<proteinExistence type="predicted"/>
<keyword evidence="2 3" id="KW-0040">ANK repeat</keyword>
<accession>A0A7M5U4G9</accession>
<dbReference type="Gene3D" id="1.25.40.20">
    <property type="entry name" value="Ankyrin repeat-containing domain"/>
    <property type="match status" value="4"/>
</dbReference>
<dbReference type="PROSITE" id="PS50088">
    <property type="entry name" value="ANK_REPEAT"/>
    <property type="match status" value="7"/>
</dbReference>
<feature type="repeat" description="ANK" evidence="3">
    <location>
        <begin position="409"/>
        <end position="434"/>
    </location>
</feature>
<dbReference type="Pfam" id="PF00023">
    <property type="entry name" value="Ank"/>
    <property type="match status" value="1"/>
</dbReference>
<dbReference type="Proteomes" id="UP000594262">
    <property type="component" value="Unplaced"/>
</dbReference>
<keyword evidence="5" id="KW-1185">Reference proteome</keyword>
<protein>
    <submittedName>
        <fullName evidence="4">Uncharacterized protein</fullName>
    </submittedName>
</protein>
<feature type="repeat" description="ANK" evidence="3">
    <location>
        <begin position="129"/>
        <end position="161"/>
    </location>
</feature>
<dbReference type="SMART" id="SM00248">
    <property type="entry name" value="ANK"/>
    <property type="match status" value="11"/>
</dbReference>
<dbReference type="EnsemblMetazoa" id="CLYHEMT006132.2">
    <property type="protein sequence ID" value="CLYHEMP006132.2"/>
    <property type="gene ID" value="CLYHEMG006132"/>
</dbReference>
<evidence type="ECO:0000256" key="1">
    <source>
        <dbReference type="ARBA" id="ARBA00022737"/>
    </source>
</evidence>
<dbReference type="AlphaFoldDB" id="A0A7M5U4G9"/>
<evidence type="ECO:0000256" key="3">
    <source>
        <dbReference type="PROSITE-ProRule" id="PRU00023"/>
    </source>
</evidence>
<feature type="repeat" description="ANK" evidence="3">
    <location>
        <begin position="162"/>
        <end position="184"/>
    </location>
</feature>
<sequence>MRGNYKAQLTIHSDLPSIKMAACSDWVKSGSSDSFDEIDVVGNHNQPLEKDLVNLTISESTTSPSHNHMDGGRASGLHNGELNGLRKVDENGRPTNHSLLDELARGNNVAQLEQILVENEHVNNNDNESKSTALHTAATKGFAEVVAALIRAGANVRLQNWKGLTPIHLAAHHGRLNVLKLLLSYDPTLLNMTDLTGNTLINIAAHKGHVSVVEYLLKETEIDFRLKNKHGNTSFHSATLGRRLKVLKVLLHYHPEAINETNKDGNTPLHLASERGYATIMQLLLSRGARGTKRNNRNKTPFQLSPLEGQKVFRKFENYKDILTKCSNDLAPLLITKRYEDDDTALHIAAFFETKFDVIRLLVQSGHSVNCYNCHNQTPLFVAVEMENTINARTLVSLGGRVDDVESTRGQTPLHVATFKDNVEMLKILTRRNSLDVNVVDQDGKTPLAYAIIRSSRVAVQHLLERGADTGMKDSKGNNALHLSVMTKNTEITEDVLSVGNQSLINEKTMEGKSPLLLAVDRQSKSFDTNTIKMIDILLNKGADPHQKSKSGSTAYELACTRGIDLDNRQDTPRETTI</sequence>
<dbReference type="OrthoDB" id="6022257at2759"/>
<name>A0A7M5U4G9_9CNID</name>
<evidence type="ECO:0000256" key="2">
    <source>
        <dbReference type="ARBA" id="ARBA00023043"/>
    </source>
</evidence>
<organism evidence="4 5">
    <name type="scientific">Clytia hemisphaerica</name>
    <dbReference type="NCBI Taxonomy" id="252671"/>
    <lineage>
        <taxon>Eukaryota</taxon>
        <taxon>Metazoa</taxon>
        <taxon>Cnidaria</taxon>
        <taxon>Hydrozoa</taxon>
        <taxon>Hydroidolina</taxon>
        <taxon>Leptothecata</taxon>
        <taxon>Obeliida</taxon>
        <taxon>Clytiidae</taxon>
        <taxon>Clytia</taxon>
    </lineage>
</organism>
<dbReference type="SUPFAM" id="SSF48403">
    <property type="entry name" value="Ankyrin repeat"/>
    <property type="match status" value="2"/>
</dbReference>
<evidence type="ECO:0000313" key="5">
    <source>
        <dbReference type="Proteomes" id="UP000594262"/>
    </source>
</evidence>
<dbReference type="PANTHER" id="PTHR24198:SF165">
    <property type="entry name" value="ANKYRIN REPEAT-CONTAINING PROTEIN-RELATED"/>
    <property type="match status" value="1"/>
</dbReference>
<dbReference type="PROSITE" id="PS50297">
    <property type="entry name" value="ANK_REP_REGION"/>
    <property type="match status" value="5"/>
</dbReference>
<dbReference type="PRINTS" id="PR01415">
    <property type="entry name" value="ANKYRIN"/>
</dbReference>
<feature type="repeat" description="ANK" evidence="3">
    <location>
        <begin position="264"/>
        <end position="296"/>
    </location>
</feature>
<evidence type="ECO:0000313" key="4">
    <source>
        <dbReference type="EnsemblMetazoa" id="CLYHEMP006132.2"/>
    </source>
</evidence>
<dbReference type="Pfam" id="PF13857">
    <property type="entry name" value="Ank_5"/>
    <property type="match status" value="1"/>
</dbReference>
<dbReference type="PANTHER" id="PTHR24198">
    <property type="entry name" value="ANKYRIN REPEAT AND PROTEIN KINASE DOMAIN-CONTAINING PROTEIN"/>
    <property type="match status" value="1"/>
</dbReference>
<reference evidence="4" key="1">
    <citation type="submission" date="2021-01" db="UniProtKB">
        <authorList>
            <consortium name="EnsemblMetazoa"/>
        </authorList>
    </citation>
    <scope>IDENTIFICATION</scope>
</reference>
<dbReference type="Pfam" id="PF12796">
    <property type="entry name" value="Ank_2"/>
    <property type="match status" value="3"/>
</dbReference>
<dbReference type="InterPro" id="IPR036770">
    <property type="entry name" value="Ankyrin_rpt-contain_sf"/>
</dbReference>
<feature type="repeat" description="ANK" evidence="3">
    <location>
        <begin position="443"/>
        <end position="475"/>
    </location>
</feature>
<feature type="repeat" description="ANK" evidence="3">
    <location>
        <begin position="341"/>
        <end position="374"/>
    </location>
</feature>
<keyword evidence="1" id="KW-0677">Repeat</keyword>
<feature type="repeat" description="ANK" evidence="3">
    <location>
        <begin position="511"/>
        <end position="550"/>
    </location>
</feature>
<dbReference type="InterPro" id="IPR002110">
    <property type="entry name" value="Ankyrin_rpt"/>
</dbReference>